<dbReference type="InterPro" id="IPR021395">
    <property type="entry name" value="DUF3035"/>
</dbReference>
<evidence type="ECO:0000256" key="1">
    <source>
        <dbReference type="SAM" id="SignalP"/>
    </source>
</evidence>
<organism evidence="2 3">
    <name type="scientific">Roseovarius aestuarii</name>
    <dbReference type="NCBI Taxonomy" id="475083"/>
    <lineage>
        <taxon>Bacteria</taxon>
        <taxon>Pseudomonadati</taxon>
        <taxon>Pseudomonadota</taxon>
        <taxon>Alphaproteobacteria</taxon>
        <taxon>Rhodobacterales</taxon>
        <taxon>Roseobacteraceae</taxon>
        <taxon>Roseovarius</taxon>
    </lineage>
</organism>
<dbReference type="AlphaFoldDB" id="A0A1X7BYI1"/>
<dbReference type="OrthoDB" id="7876689at2"/>
<dbReference type="Pfam" id="PF11233">
    <property type="entry name" value="DUF3035"/>
    <property type="match status" value="1"/>
</dbReference>
<dbReference type="RefSeq" id="WP_085802533.1">
    <property type="nucleotide sequence ID" value="NZ_FWXB01000033.1"/>
</dbReference>
<proteinExistence type="predicted"/>
<dbReference type="EMBL" id="FWXB01000033">
    <property type="protein sequence ID" value="SMC14643.1"/>
    <property type="molecule type" value="Genomic_DNA"/>
</dbReference>
<evidence type="ECO:0000313" key="2">
    <source>
        <dbReference type="EMBL" id="SMC14643.1"/>
    </source>
</evidence>
<reference evidence="2 3" key="1">
    <citation type="submission" date="2017-03" db="EMBL/GenBank/DDBJ databases">
        <authorList>
            <person name="Afonso C.L."/>
            <person name="Miller P.J."/>
            <person name="Scott M.A."/>
            <person name="Spackman E."/>
            <person name="Goraichik I."/>
            <person name="Dimitrov K.M."/>
            <person name="Suarez D.L."/>
            <person name="Swayne D.E."/>
        </authorList>
    </citation>
    <scope>NUCLEOTIDE SEQUENCE [LARGE SCALE GENOMIC DNA]</scope>
    <source>
        <strain evidence="2 3">CECT 7745</strain>
    </source>
</reference>
<keyword evidence="1" id="KW-0732">Signal</keyword>
<gene>
    <name evidence="2" type="ORF">ROA7745_04512</name>
</gene>
<dbReference type="PROSITE" id="PS51257">
    <property type="entry name" value="PROKAR_LIPOPROTEIN"/>
    <property type="match status" value="1"/>
</dbReference>
<feature type="chain" id="PRO_5013027571" description="Beta-barrel assembly machine subunit BamF" evidence="1">
    <location>
        <begin position="17"/>
        <end position="171"/>
    </location>
</feature>
<sequence length="171" mass="18326">MNVSRVLMVFLMLALAACGNKGKPLSRIEKTGDGPDEFTIIPSKPLQAPESYAALPTPTPGGSNLTDQYPLADGAVALGGNPAALATAGIPATDAGLVRHASRYGVNPGIRQTLRAEDDDVRRRHGRVNILNIGPVDDYTNAYRRQWLNSDAEFRRLRRAGITVPSAPPKK</sequence>
<feature type="signal peptide" evidence="1">
    <location>
        <begin position="1"/>
        <end position="16"/>
    </location>
</feature>
<name>A0A1X7BYI1_9RHOB</name>
<accession>A0A1X7BYI1</accession>
<evidence type="ECO:0000313" key="3">
    <source>
        <dbReference type="Proteomes" id="UP000193224"/>
    </source>
</evidence>
<protein>
    <recommendedName>
        <fullName evidence="4">Beta-barrel assembly machine subunit BamF</fullName>
    </recommendedName>
</protein>
<keyword evidence="3" id="KW-1185">Reference proteome</keyword>
<dbReference type="Proteomes" id="UP000193224">
    <property type="component" value="Unassembled WGS sequence"/>
</dbReference>
<evidence type="ECO:0008006" key="4">
    <source>
        <dbReference type="Google" id="ProtNLM"/>
    </source>
</evidence>